<dbReference type="GO" id="GO:0005759">
    <property type="term" value="C:mitochondrial matrix"/>
    <property type="evidence" value="ECO:0007669"/>
    <property type="project" value="UniProtKB-SubCell"/>
</dbReference>
<keyword evidence="3" id="KW-0597">Phosphoprotein</keyword>
<dbReference type="FunFam" id="3.40.50.970:FF:000013">
    <property type="entry name" value="Pyruvate dehydrogenase E1 component subunit alpha"/>
    <property type="match status" value="1"/>
</dbReference>
<dbReference type="Gene3D" id="3.30.1360.40">
    <property type="match status" value="1"/>
</dbReference>
<dbReference type="GO" id="GO:0004739">
    <property type="term" value="F:pyruvate dehydrogenase (acetyl-transferring) activity"/>
    <property type="evidence" value="ECO:0007669"/>
    <property type="project" value="UniProtKB-UniRule"/>
</dbReference>
<evidence type="ECO:0000256" key="7">
    <source>
        <dbReference type="ARBA" id="ARBA00023317"/>
    </source>
</evidence>
<keyword evidence="6 9" id="KW-0786">Thiamine pyrophosphate</keyword>
<evidence type="ECO:0000256" key="10">
    <source>
        <dbReference type="SAM" id="Coils"/>
    </source>
</evidence>
<comment type="function">
    <text evidence="9">The pyruvate dehydrogenase complex catalyzes the overall conversion of pyruvate to acetyl-CoA and CO(2).</text>
</comment>
<dbReference type="Pfam" id="PF01765">
    <property type="entry name" value="RRF"/>
    <property type="match status" value="1"/>
</dbReference>
<evidence type="ECO:0000256" key="9">
    <source>
        <dbReference type="RuleBase" id="RU361139"/>
    </source>
</evidence>
<keyword evidence="10" id="KW-0175">Coiled coil</keyword>
<protein>
    <recommendedName>
        <fullName evidence="9">Pyruvate dehydrogenase E1 component subunit alpha</fullName>
        <ecNumber evidence="9">1.2.4.1</ecNumber>
    </recommendedName>
</protein>
<evidence type="ECO:0000256" key="6">
    <source>
        <dbReference type="ARBA" id="ARBA00023052"/>
    </source>
</evidence>
<dbReference type="InterPro" id="IPR036191">
    <property type="entry name" value="RRF_sf"/>
</dbReference>
<sequence>MPTSAENLLGVSPRFHPVRMHASPYNDVQNPGGRNQNILTAMVMITCEEGDPDIRAMSVFNLIRCFHSAALIFRSSSGMNFSTAAEAAFDITPFKTHKLDSAPAQQVTVTRDEAMKYLREMLLVRRMETTASNMYKEKQIRGFCHLYSGQEAVAVGMKAAMNEGDSIITAYRCHGWSLLSGITLKQVFAELAGRVTGAVHGKGGSMHMYNVKSHFYGGCAIVGAQIPLGTGISFAYKYRDEKKVSFCLYGDALNMAKLWRLPCVFVCENNGYGMGTSVERSSASTEYYTRGDYVPGLWVNAMDVLAVRQATKWVAEYCREGNGPVVLEMATYRYFGHSMSDPGTSYRTREEIQKVRKLRDPITGFREKMLSANLATEEELKDLEKQVRKEVEKALEEALKDVDPPLELLYTDVYKDTPNLVLRGTSADVVTVLPKTLTSDVCVEHQNKLSSTLMLRTTWRNLVGQAIRNFSFSKNATLSLWMRKSYPLVESERAFSRNKGESKRRIVKLDSGELEKYLDEHAVVSEMENEVEKLREQYVQQLSLKNNIRAFEALSVEFDGKEPVPLNHIAQVTLKNPHLAIINLSSTPQAVKAVMKAIAESGLDVGVQQQNAFLYVPLPRPSKAKREQLAKNAKILYNRCHDELREIMRYHEVKLRKKEHSIQKEIYNSLIFHLEDLVRIYAQKAEKLMKAKQEELMQEIK</sequence>
<keyword evidence="7 9" id="KW-0670">Pyruvate</keyword>
<feature type="domain" description="Dehydrogenase E1 component" evidence="11">
    <location>
        <begin position="120"/>
        <end position="402"/>
    </location>
</feature>
<dbReference type="Proteomes" id="UP000054653">
    <property type="component" value="Unassembled WGS sequence"/>
</dbReference>
<evidence type="ECO:0000259" key="12">
    <source>
        <dbReference type="Pfam" id="PF01765"/>
    </source>
</evidence>
<dbReference type="InterPro" id="IPR050642">
    <property type="entry name" value="PDH_E1_Alpha_Subunit"/>
</dbReference>
<dbReference type="Gene3D" id="1.10.132.20">
    <property type="entry name" value="Ribosome-recycling factor"/>
    <property type="match status" value="1"/>
</dbReference>
<comment type="catalytic activity">
    <reaction evidence="8 9">
        <text>N(6)-[(R)-lipoyl]-L-lysyl-[protein] + pyruvate + H(+) = N(6)-[(R)-S(8)-acetyldihydrolipoyl]-L-lysyl-[protein] + CO2</text>
        <dbReference type="Rhea" id="RHEA:19189"/>
        <dbReference type="Rhea" id="RHEA-COMP:10474"/>
        <dbReference type="Rhea" id="RHEA-COMP:10478"/>
        <dbReference type="ChEBI" id="CHEBI:15361"/>
        <dbReference type="ChEBI" id="CHEBI:15378"/>
        <dbReference type="ChEBI" id="CHEBI:16526"/>
        <dbReference type="ChEBI" id="CHEBI:83099"/>
        <dbReference type="ChEBI" id="CHEBI:83111"/>
        <dbReference type="EC" id="1.2.4.1"/>
    </reaction>
</comment>
<keyword evidence="5 9" id="KW-0560">Oxidoreductase</keyword>
<dbReference type="CDD" id="cd02000">
    <property type="entry name" value="TPP_E1_PDC_ADC_BCADC"/>
    <property type="match status" value="1"/>
</dbReference>
<evidence type="ECO:0000256" key="8">
    <source>
        <dbReference type="ARBA" id="ARBA00051231"/>
    </source>
</evidence>
<reference evidence="13 14" key="1">
    <citation type="submission" date="2015-01" db="EMBL/GenBank/DDBJ databases">
        <title>Evolution of Trichinella species and genotypes.</title>
        <authorList>
            <person name="Korhonen P.K."/>
            <person name="Edoardo P."/>
            <person name="Giuseppe L.R."/>
            <person name="Gasser R.B."/>
        </authorList>
    </citation>
    <scope>NUCLEOTIDE SEQUENCE [LARGE SCALE GENOMIC DNA]</scope>
    <source>
        <strain evidence="13">ISS120</strain>
    </source>
</reference>
<dbReference type="Gene3D" id="3.40.50.970">
    <property type="match status" value="1"/>
</dbReference>
<dbReference type="SUPFAM" id="SSF55194">
    <property type="entry name" value="Ribosome recycling factor, RRF"/>
    <property type="match status" value="1"/>
</dbReference>
<evidence type="ECO:0000256" key="2">
    <source>
        <dbReference type="ARBA" id="ARBA00004305"/>
    </source>
</evidence>
<dbReference type="InterPro" id="IPR017597">
    <property type="entry name" value="Pyrv_DH_E1_asu_subgrp-y"/>
</dbReference>
<dbReference type="OrthoDB" id="10256198at2759"/>
<evidence type="ECO:0000313" key="13">
    <source>
        <dbReference type="EMBL" id="KRY58182.1"/>
    </source>
</evidence>
<keyword evidence="4" id="KW-0809">Transit peptide</keyword>
<dbReference type="SUPFAM" id="SSF52518">
    <property type="entry name" value="Thiamin diphosphate-binding fold (THDP-binding)"/>
    <property type="match status" value="1"/>
</dbReference>
<dbReference type="InterPro" id="IPR023584">
    <property type="entry name" value="Ribosome_recyc_fac_dom"/>
</dbReference>
<dbReference type="InterPro" id="IPR029061">
    <property type="entry name" value="THDP-binding"/>
</dbReference>
<evidence type="ECO:0000256" key="1">
    <source>
        <dbReference type="ARBA" id="ARBA00001964"/>
    </source>
</evidence>
<dbReference type="Pfam" id="PF00676">
    <property type="entry name" value="E1_dh"/>
    <property type="match status" value="1"/>
</dbReference>
<dbReference type="EC" id="1.2.4.1" evidence="9"/>
<feature type="coiled-coil region" evidence="10">
    <location>
        <begin position="517"/>
        <end position="544"/>
    </location>
</feature>
<evidence type="ECO:0000256" key="5">
    <source>
        <dbReference type="ARBA" id="ARBA00023002"/>
    </source>
</evidence>
<dbReference type="NCBIfam" id="TIGR03182">
    <property type="entry name" value="PDH_E1_alph_y"/>
    <property type="match status" value="1"/>
</dbReference>
<dbReference type="InterPro" id="IPR001017">
    <property type="entry name" value="DH_E1"/>
</dbReference>
<organism evidence="13 14">
    <name type="scientific">Trichinella britovi</name>
    <name type="common">Parasitic roundworm</name>
    <dbReference type="NCBI Taxonomy" id="45882"/>
    <lineage>
        <taxon>Eukaryota</taxon>
        <taxon>Metazoa</taxon>
        <taxon>Ecdysozoa</taxon>
        <taxon>Nematoda</taxon>
        <taxon>Enoplea</taxon>
        <taxon>Dorylaimia</taxon>
        <taxon>Trichinellida</taxon>
        <taxon>Trichinellidae</taxon>
        <taxon>Trichinella</taxon>
    </lineage>
</organism>
<comment type="cofactor">
    <cofactor evidence="1 9">
        <name>thiamine diphosphate</name>
        <dbReference type="ChEBI" id="CHEBI:58937"/>
    </cofactor>
</comment>
<dbReference type="PANTHER" id="PTHR11516:SF60">
    <property type="entry name" value="PYRUVATE DEHYDROGENASE E1 COMPONENT SUBUNIT ALPHA"/>
    <property type="match status" value="1"/>
</dbReference>
<evidence type="ECO:0000313" key="14">
    <source>
        <dbReference type="Proteomes" id="UP000054653"/>
    </source>
</evidence>
<dbReference type="STRING" id="45882.A0A0V1DA39"/>
<feature type="coiled-coil region" evidence="10">
    <location>
        <begin position="366"/>
        <end position="401"/>
    </location>
</feature>
<dbReference type="EMBL" id="JYDI01000023">
    <property type="protein sequence ID" value="KRY58182.1"/>
    <property type="molecule type" value="Genomic_DNA"/>
</dbReference>
<keyword evidence="14" id="KW-1185">Reference proteome</keyword>
<gene>
    <name evidence="13" type="primary">T20F5.3</name>
    <name evidence="13" type="ORF">T03_12234</name>
</gene>
<evidence type="ECO:0000256" key="3">
    <source>
        <dbReference type="ARBA" id="ARBA00022553"/>
    </source>
</evidence>
<feature type="domain" description="Ribosome recycling factor" evidence="12">
    <location>
        <begin position="537"/>
        <end position="697"/>
    </location>
</feature>
<dbReference type="AlphaFoldDB" id="A0A0V1DA39"/>
<comment type="caution">
    <text evidence="13">The sequence shown here is derived from an EMBL/GenBank/DDBJ whole genome shotgun (WGS) entry which is preliminary data.</text>
</comment>
<evidence type="ECO:0000256" key="4">
    <source>
        <dbReference type="ARBA" id="ARBA00022946"/>
    </source>
</evidence>
<evidence type="ECO:0000259" key="11">
    <source>
        <dbReference type="Pfam" id="PF00676"/>
    </source>
</evidence>
<proteinExistence type="predicted"/>
<dbReference type="GO" id="GO:0006086">
    <property type="term" value="P:pyruvate decarboxylation to acetyl-CoA"/>
    <property type="evidence" value="ECO:0007669"/>
    <property type="project" value="InterPro"/>
</dbReference>
<comment type="subcellular location">
    <subcellularLocation>
        <location evidence="2">Mitochondrion matrix</location>
    </subcellularLocation>
</comment>
<accession>A0A0V1DA39</accession>
<name>A0A0V1DA39_TRIBR</name>
<dbReference type="PANTHER" id="PTHR11516">
    <property type="entry name" value="PYRUVATE DEHYDROGENASE E1 COMPONENT, ALPHA SUBUNIT BACTERIAL AND ORGANELLAR"/>
    <property type="match status" value="1"/>
</dbReference>